<evidence type="ECO:0000256" key="16">
    <source>
        <dbReference type="ARBA" id="ARBA00023209"/>
    </source>
</evidence>
<sequence length="246" mass="27069">MRERVITSIALIGVILLIGIVDNRFLTSLVVSIIAIIGMFESKKLFEVDDDNVFYFLSFMAILSIFINPILISVVSVLSVAGYIAFYQKDINLISLSLYPLLPLLILLDLYLKTSMAMIGWLVVIVALTDSFAYLVGKNFARKFFNKGFCKTSPNKSLEGVIGGVLIGTILGSIVGLIFFNFVNSFIIAFSVSVASIFGDLFESYLKRRVGVKDSGNILPGHGGVLDRIDGYLFAAPLMWAIIQKI</sequence>
<organism evidence="20 21">
    <name type="scientific">Caminibacter mediatlanticus TB-2</name>
    <dbReference type="NCBI Taxonomy" id="391592"/>
    <lineage>
        <taxon>Bacteria</taxon>
        <taxon>Pseudomonadati</taxon>
        <taxon>Campylobacterota</taxon>
        <taxon>Epsilonproteobacteria</taxon>
        <taxon>Nautiliales</taxon>
        <taxon>Nautiliaceae</taxon>
        <taxon>Caminibacter</taxon>
    </lineage>
</organism>
<evidence type="ECO:0000313" key="20">
    <source>
        <dbReference type="EMBL" id="EDM23271.1"/>
    </source>
</evidence>
<comment type="caution">
    <text evidence="20">The sequence shown here is derived from an EMBL/GenBank/DDBJ whole genome shotgun (WGS) entry which is preliminary data.</text>
</comment>
<comment type="subcellular location">
    <subcellularLocation>
        <location evidence="2">Cell membrane</location>
        <topology evidence="2">Multi-pass membrane protein</topology>
    </subcellularLocation>
</comment>
<comment type="similarity">
    <text evidence="5 18">Belongs to the CDS family.</text>
</comment>
<reference evidence="20 21" key="1">
    <citation type="journal article" date="2011" name="Stand. Genomic Sci.">
        <title>Draft genome sequence of Caminibacter mediatlanticus strain TB-2, an epsilonproteobacterium isolated from a deep-sea hydrothermal vent.</title>
        <authorList>
            <person name="Giovannelli D."/>
            <person name="Ferriera S."/>
            <person name="Johnson J."/>
            <person name="Kravitz S."/>
            <person name="Perez-Rodriguez I."/>
            <person name="Ricci J."/>
            <person name="O'Brien C."/>
            <person name="Voordeckers J.W."/>
            <person name="Bini E."/>
            <person name="Vetriani C."/>
        </authorList>
    </citation>
    <scope>NUCLEOTIDE SEQUENCE [LARGE SCALE GENOMIC DNA]</scope>
    <source>
        <strain evidence="20 21">TB-2</strain>
    </source>
</reference>
<evidence type="ECO:0000256" key="8">
    <source>
        <dbReference type="ARBA" id="ARBA00022475"/>
    </source>
</evidence>
<evidence type="ECO:0000256" key="6">
    <source>
        <dbReference type="ARBA" id="ARBA00012487"/>
    </source>
</evidence>
<evidence type="ECO:0000256" key="10">
    <source>
        <dbReference type="ARBA" id="ARBA00022679"/>
    </source>
</evidence>
<keyword evidence="14" id="KW-0443">Lipid metabolism</keyword>
<keyword evidence="13 19" id="KW-1133">Transmembrane helix</keyword>
<feature type="transmembrane region" description="Helical" evidence="19">
    <location>
        <begin position="53"/>
        <end position="86"/>
    </location>
</feature>
<dbReference type="GO" id="GO:0004605">
    <property type="term" value="F:phosphatidate cytidylyltransferase activity"/>
    <property type="evidence" value="ECO:0007669"/>
    <property type="project" value="UniProtKB-EC"/>
</dbReference>
<comment type="pathway">
    <text evidence="3 18">Phospholipid metabolism; CDP-diacylglycerol biosynthesis; CDP-diacylglycerol from sn-glycerol 3-phosphate: step 3/3.</text>
</comment>
<evidence type="ECO:0000256" key="1">
    <source>
        <dbReference type="ARBA" id="ARBA00001698"/>
    </source>
</evidence>
<dbReference type="PANTHER" id="PTHR46382:SF1">
    <property type="entry name" value="PHOSPHATIDATE CYTIDYLYLTRANSFERASE"/>
    <property type="match status" value="1"/>
</dbReference>
<dbReference type="AlphaFoldDB" id="A0AAI9F264"/>
<evidence type="ECO:0000256" key="12">
    <source>
        <dbReference type="ARBA" id="ARBA00022695"/>
    </source>
</evidence>
<evidence type="ECO:0000256" key="18">
    <source>
        <dbReference type="RuleBase" id="RU003938"/>
    </source>
</evidence>
<name>A0AAI9F264_9BACT</name>
<evidence type="ECO:0000256" key="19">
    <source>
        <dbReference type="SAM" id="Phobius"/>
    </source>
</evidence>
<gene>
    <name evidence="20" type="ORF">CMTB2_06221</name>
</gene>
<keyword evidence="16" id="KW-0594">Phospholipid biosynthesis</keyword>
<keyword evidence="11 18" id="KW-0812">Transmembrane</keyword>
<feature type="transmembrane region" description="Helical" evidence="19">
    <location>
        <begin position="158"/>
        <end position="180"/>
    </location>
</feature>
<keyword evidence="15 19" id="KW-0472">Membrane</keyword>
<feature type="transmembrane region" description="Helical" evidence="19">
    <location>
        <begin position="12"/>
        <end position="41"/>
    </location>
</feature>
<evidence type="ECO:0000313" key="21">
    <source>
        <dbReference type="Proteomes" id="UP000003288"/>
    </source>
</evidence>
<keyword evidence="10 18" id="KW-0808">Transferase</keyword>
<proteinExistence type="inferred from homology"/>
<dbReference type="RefSeq" id="WP_007475054.1">
    <property type="nucleotide sequence ID" value="NZ_ABCJ01000007.1"/>
</dbReference>
<dbReference type="EMBL" id="ABCJ01000007">
    <property type="protein sequence ID" value="EDM23271.1"/>
    <property type="molecule type" value="Genomic_DNA"/>
</dbReference>
<feature type="transmembrane region" description="Helical" evidence="19">
    <location>
        <begin position="118"/>
        <end position="137"/>
    </location>
</feature>
<dbReference type="EC" id="2.7.7.41" evidence="6 18"/>
<evidence type="ECO:0000256" key="7">
    <source>
        <dbReference type="ARBA" id="ARBA00019373"/>
    </source>
</evidence>
<dbReference type="GO" id="GO:0005886">
    <property type="term" value="C:plasma membrane"/>
    <property type="evidence" value="ECO:0007669"/>
    <property type="project" value="UniProtKB-SubCell"/>
</dbReference>
<evidence type="ECO:0000256" key="5">
    <source>
        <dbReference type="ARBA" id="ARBA00010185"/>
    </source>
</evidence>
<dbReference type="PANTHER" id="PTHR46382">
    <property type="entry name" value="PHOSPHATIDATE CYTIDYLYLTRANSFERASE"/>
    <property type="match status" value="1"/>
</dbReference>
<evidence type="ECO:0000256" key="2">
    <source>
        <dbReference type="ARBA" id="ARBA00004651"/>
    </source>
</evidence>
<keyword evidence="9" id="KW-0444">Lipid biosynthesis</keyword>
<protein>
    <recommendedName>
        <fullName evidence="7 18">Phosphatidate cytidylyltransferase</fullName>
        <ecNumber evidence="6 18">2.7.7.41</ecNumber>
    </recommendedName>
</protein>
<comment type="pathway">
    <text evidence="4">Lipid metabolism.</text>
</comment>
<evidence type="ECO:0000256" key="9">
    <source>
        <dbReference type="ARBA" id="ARBA00022516"/>
    </source>
</evidence>
<dbReference type="Proteomes" id="UP000003288">
    <property type="component" value="Unassembled WGS sequence"/>
</dbReference>
<dbReference type="PROSITE" id="PS01315">
    <property type="entry name" value="CDS"/>
    <property type="match status" value="1"/>
</dbReference>
<evidence type="ECO:0000256" key="15">
    <source>
        <dbReference type="ARBA" id="ARBA00023136"/>
    </source>
</evidence>
<evidence type="ECO:0000256" key="4">
    <source>
        <dbReference type="ARBA" id="ARBA00005189"/>
    </source>
</evidence>
<dbReference type="Pfam" id="PF01148">
    <property type="entry name" value="CTP_transf_1"/>
    <property type="match status" value="1"/>
</dbReference>
<dbReference type="GO" id="GO:0016024">
    <property type="term" value="P:CDP-diacylglycerol biosynthetic process"/>
    <property type="evidence" value="ECO:0007669"/>
    <property type="project" value="TreeGrafter"/>
</dbReference>
<keyword evidence="17" id="KW-1208">Phospholipid metabolism</keyword>
<evidence type="ECO:0000256" key="17">
    <source>
        <dbReference type="ARBA" id="ARBA00023264"/>
    </source>
</evidence>
<dbReference type="InterPro" id="IPR000374">
    <property type="entry name" value="PC_trans"/>
</dbReference>
<feature type="transmembrane region" description="Helical" evidence="19">
    <location>
        <begin position="93"/>
        <end position="112"/>
    </location>
</feature>
<comment type="catalytic activity">
    <reaction evidence="1 18">
        <text>a 1,2-diacyl-sn-glycero-3-phosphate + CTP + H(+) = a CDP-1,2-diacyl-sn-glycerol + diphosphate</text>
        <dbReference type="Rhea" id="RHEA:16229"/>
        <dbReference type="ChEBI" id="CHEBI:15378"/>
        <dbReference type="ChEBI" id="CHEBI:33019"/>
        <dbReference type="ChEBI" id="CHEBI:37563"/>
        <dbReference type="ChEBI" id="CHEBI:58332"/>
        <dbReference type="ChEBI" id="CHEBI:58608"/>
        <dbReference type="EC" id="2.7.7.41"/>
    </reaction>
</comment>
<keyword evidence="8" id="KW-1003">Cell membrane</keyword>
<feature type="transmembrane region" description="Helical" evidence="19">
    <location>
        <begin position="186"/>
        <end position="206"/>
    </location>
</feature>
<evidence type="ECO:0000256" key="13">
    <source>
        <dbReference type="ARBA" id="ARBA00022989"/>
    </source>
</evidence>
<accession>A0AAI9F264</accession>
<evidence type="ECO:0000256" key="3">
    <source>
        <dbReference type="ARBA" id="ARBA00005119"/>
    </source>
</evidence>
<evidence type="ECO:0000256" key="14">
    <source>
        <dbReference type="ARBA" id="ARBA00023098"/>
    </source>
</evidence>
<evidence type="ECO:0000256" key="11">
    <source>
        <dbReference type="ARBA" id="ARBA00022692"/>
    </source>
</evidence>
<keyword evidence="12 18" id="KW-0548">Nucleotidyltransferase</keyword>